<evidence type="ECO:0000313" key="3">
    <source>
        <dbReference type="EMBL" id="RZB65612.1"/>
    </source>
</evidence>
<feature type="compositionally biased region" description="Acidic residues" evidence="1">
    <location>
        <begin position="492"/>
        <end position="508"/>
    </location>
</feature>
<proteinExistence type="predicted"/>
<gene>
    <name evidence="3" type="ORF">D0Y65_041612</name>
</gene>
<dbReference type="AlphaFoldDB" id="A0A445GWP8"/>
<feature type="region of interest" description="Disordered" evidence="1">
    <location>
        <begin position="469"/>
        <end position="508"/>
    </location>
</feature>
<accession>A0A445GWP8</accession>
<dbReference type="InterPro" id="IPR044824">
    <property type="entry name" value="MAIN-like"/>
</dbReference>
<evidence type="ECO:0000313" key="4">
    <source>
        <dbReference type="Proteomes" id="UP000289340"/>
    </source>
</evidence>
<sequence>IMVRTRGLGRALGQVTSRGVGRGDRDDSDDAPQRRRPTASAQRQRVAVTATHAEPVIPAPDVQDDRMEAPAAVEDIVADIPVDTGAKAAEDAHEGFPGGPSDPSVLTLYADHVACSVWTGEDAPELKLSSHGRKVHNTNDRGLLSAFVERWHRETSNFHLQVGELTITLDDVSSLLHLPVIGDLHTFEPLHVDDAVQMLVDLLMVSPEFVRAETAQCHGPYVRLQWKLPAALLSPSMLLFFLFLSTIVVSFEAPNSSSFPHQIARKSYFRSLGAYLYLVGPSISGSFMKNGIELFGYCESLERLMGTRVVPEDMSRGSGDLGDVRWGAIAQNQAWPIPTQPGHSQPGLKIETGRSVASGNRLPIVCNRLHSVICYWFQCAKAVVIRFWALITMATQLIHDRVVMECLEGVWETLEGNERCRFRGTIRLTATSLVHPEQPARTLQQPVEWILPTPTPYRPVEPVPVIEVSSSEEDLDENLEELPPEPAMDAPDLPEDDEDPLSDVDSPEDFMSAFEADSTEESGPRGTCWIYEHFLSVADSTADQEYDEDSPRACRWIATKKIVKRIRMPAYRERLDRLQIPNVCWIPYGEHREVRDFHVRSCYSGLLRWGPVAIYYRPERVVRQFGYTQTIPAPPVDS</sequence>
<comment type="caution">
    <text evidence="3">The sequence shown here is derived from an EMBL/GenBank/DDBJ whole genome shotgun (WGS) entry which is preliminary data.</text>
</comment>
<reference evidence="3 4" key="1">
    <citation type="submission" date="2018-09" db="EMBL/GenBank/DDBJ databases">
        <title>A high-quality reference genome of wild soybean provides a powerful tool to mine soybean genomes.</title>
        <authorList>
            <person name="Xie M."/>
            <person name="Chung C.Y.L."/>
            <person name="Li M.-W."/>
            <person name="Wong F.-L."/>
            <person name="Chan T.-F."/>
            <person name="Lam H.-M."/>
        </authorList>
    </citation>
    <scope>NUCLEOTIDE SEQUENCE [LARGE SCALE GENOMIC DNA]</scope>
    <source>
        <strain evidence="4">cv. W05</strain>
        <tissue evidence="3">Hypocotyl of etiolated seedlings</tissue>
    </source>
</reference>
<feature type="region of interest" description="Disordered" evidence="1">
    <location>
        <begin position="1"/>
        <end position="65"/>
    </location>
</feature>
<feature type="compositionally biased region" description="Acidic residues" evidence="1">
    <location>
        <begin position="470"/>
        <end position="483"/>
    </location>
</feature>
<evidence type="ECO:0000256" key="1">
    <source>
        <dbReference type="SAM" id="MobiDB-lite"/>
    </source>
</evidence>
<name>A0A445GWP8_GLYSO</name>
<feature type="domain" description="Aminotransferase-like plant mobile" evidence="2">
    <location>
        <begin position="137"/>
        <end position="214"/>
    </location>
</feature>
<organism evidence="3 4">
    <name type="scientific">Glycine soja</name>
    <name type="common">Wild soybean</name>
    <dbReference type="NCBI Taxonomy" id="3848"/>
    <lineage>
        <taxon>Eukaryota</taxon>
        <taxon>Viridiplantae</taxon>
        <taxon>Streptophyta</taxon>
        <taxon>Embryophyta</taxon>
        <taxon>Tracheophyta</taxon>
        <taxon>Spermatophyta</taxon>
        <taxon>Magnoliopsida</taxon>
        <taxon>eudicotyledons</taxon>
        <taxon>Gunneridae</taxon>
        <taxon>Pentapetalae</taxon>
        <taxon>rosids</taxon>
        <taxon>fabids</taxon>
        <taxon>Fabales</taxon>
        <taxon>Fabaceae</taxon>
        <taxon>Papilionoideae</taxon>
        <taxon>50 kb inversion clade</taxon>
        <taxon>NPAAA clade</taxon>
        <taxon>indigoferoid/millettioid clade</taxon>
        <taxon>Phaseoleae</taxon>
        <taxon>Glycine</taxon>
        <taxon>Glycine subgen. Soja</taxon>
    </lineage>
</organism>
<feature type="non-terminal residue" evidence="3">
    <location>
        <position position="1"/>
    </location>
</feature>
<dbReference type="GO" id="GO:0010073">
    <property type="term" value="P:meristem maintenance"/>
    <property type="evidence" value="ECO:0007669"/>
    <property type="project" value="InterPro"/>
</dbReference>
<keyword evidence="4" id="KW-1185">Reference proteome</keyword>
<dbReference type="EMBL" id="QZWG01000015">
    <property type="protein sequence ID" value="RZB65612.1"/>
    <property type="molecule type" value="Genomic_DNA"/>
</dbReference>
<dbReference type="PANTHER" id="PTHR46033:SF8">
    <property type="entry name" value="PROTEIN MAINTENANCE OF MERISTEMS-LIKE"/>
    <property type="match status" value="1"/>
</dbReference>
<feature type="domain" description="Aminotransferase-like plant mobile" evidence="2">
    <location>
        <begin position="528"/>
        <end position="634"/>
    </location>
</feature>
<protein>
    <submittedName>
        <fullName evidence="3">Protein MAIN-LIKE 1</fullName>
    </submittedName>
</protein>
<dbReference type="InterPro" id="IPR019557">
    <property type="entry name" value="AminoTfrase-like_pln_mobile"/>
</dbReference>
<evidence type="ECO:0000259" key="2">
    <source>
        <dbReference type="Pfam" id="PF10536"/>
    </source>
</evidence>
<dbReference type="Pfam" id="PF10536">
    <property type="entry name" value="PMD"/>
    <property type="match status" value="2"/>
</dbReference>
<dbReference type="PANTHER" id="PTHR46033">
    <property type="entry name" value="PROTEIN MAIN-LIKE 2"/>
    <property type="match status" value="1"/>
</dbReference>
<dbReference type="Proteomes" id="UP000289340">
    <property type="component" value="Chromosome 15"/>
</dbReference>